<dbReference type="RefSeq" id="XP_065459463.1">
    <property type="nucleotide sequence ID" value="XM_065603391.1"/>
</dbReference>
<evidence type="ECO:0000313" key="2">
    <source>
        <dbReference type="Proteomes" id="UP001302367"/>
    </source>
</evidence>
<keyword evidence="2" id="KW-1185">Reference proteome</keyword>
<accession>A0ABZ0P4U9</accession>
<reference evidence="1 2" key="1">
    <citation type="submission" date="2023-09" db="EMBL/GenBank/DDBJ databases">
        <title>Complete-Gapless Cercospora beticola genome.</title>
        <authorList>
            <person name="Wyatt N.A."/>
            <person name="Spanner R.E."/>
            <person name="Bolton M.D."/>
        </authorList>
    </citation>
    <scope>NUCLEOTIDE SEQUENCE [LARGE SCALE GENOMIC DNA]</scope>
    <source>
        <strain evidence="1">Cb09-40</strain>
    </source>
</reference>
<protein>
    <submittedName>
        <fullName evidence="1">Uncharacterized protein</fullName>
    </submittedName>
</protein>
<proteinExistence type="predicted"/>
<dbReference type="EMBL" id="CP134190">
    <property type="protein sequence ID" value="WPB06630.1"/>
    <property type="molecule type" value="Genomic_DNA"/>
</dbReference>
<name>A0ABZ0P4U9_CERBT</name>
<dbReference type="Proteomes" id="UP001302367">
    <property type="component" value="Chromosome 7"/>
</dbReference>
<organism evidence="1 2">
    <name type="scientific">Cercospora beticola</name>
    <name type="common">Sugarbeet leaf spot fungus</name>
    <dbReference type="NCBI Taxonomy" id="122368"/>
    <lineage>
        <taxon>Eukaryota</taxon>
        <taxon>Fungi</taxon>
        <taxon>Dikarya</taxon>
        <taxon>Ascomycota</taxon>
        <taxon>Pezizomycotina</taxon>
        <taxon>Dothideomycetes</taxon>
        <taxon>Dothideomycetidae</taxon>
        <taxon>Mycosphaerellales</taxon>
        <taxon>Mycosphaerellaceae</taxon>
        <taxon>Cercospora</taxon>
    </lineage>
</organism>
<evidence type="ECO:0000313" key="1">
    <source>
        <dbReference type="EMBL" id="WPB06630.1"/>
    </source>
</evidence>
<dbReference type="GeneID" id="90644735"/>
<gene>
    <name evidence="1" type="ORF">RHO25_011287</name>
</gene>
<sequence>MMKEHAHGQWGPAVNVVALGNAAGVARKSVKEYNVFQNIILRPRKGAFGQFETIQRRLAVSFIDVPSNRPPLTYNSGPCTKDDTCKQRVLQIFWTF</sequence>